<dbReference type="Gene3D" id="2.60.120.920">
    <property type="match status" value="1"/>
</dbReference>
<dbReference type="PANTHER" id="PTHR25465:SF5">
    <property type="entry name" value="E3 UBIQUITIN_ISG15 LIGASE TRIM25-RELATED"/>
    <property type="match status" value="1"/>
</dbReference>
<dbReference type="Proteomes" id="UP000593565">
    <property type="component" value="Unassembled WGS sequence"/>
</dbReference>
<evidence type="ECO:0000313" key="6">
    <source>
        <dbReference type="EMBL" id="KAF4088791.1"/>
    </source>
</evidence>
<keyword evidence="4" id="KW-0175">Coiled coil</keyword>
<reference evidence="6 7" key="1">
    <citation type="submission" date="2020-02" db="EMBL/GenBank/DDBJ databases">
        <title>A chromosome-scale genome assembly of the black bullhead catfish (Ameiurus melas).</title>
        <authorList>
            <person name="Wen M."/>
            <person name="Zham M."/>
            <person name="Cabau C."/>
            <person name="Klopp C."/>
            <person name="Donnadieu C."/>
            <person name="Roques C."/>
            <person name="Bouchez O."/>
            <person name="Lampietro C."/>
            <person name="Jouanno E."/>
            <person name="Herpin A."/>
            <person name="Louis A."/>
            <person name="Berthelot C."/>
            <person name="Parey E."/>
            <person name="Roest-Crollius H."/>
            <person name="Braasch I."/>
            <person name="Postlethwait J."/>
            <person name="Robinson-Rechavi M."/>
            <person name="Echchiki A."/>
            <person name="Begum T."/>
            <person name="Montfort J."/>
            <person name="Schartl M."/>
            <person name="Bobe J."/>
            <person name="Guiguen Y."/>
        </authorList>
    </citation>
    <scope>NUCLEOTIDE SEQUENCE [LARGE SCALE GENOMIC DNA]</scope>
    <source>
        <strain evidence="6">M_S1</strain>
        <tissue evidence="6">Blood</tissue>
    </source>
</reference>
<proteinExistence type="predicted"/>
<protein>
    <recommendedName>
        <fullName evidence="5">B30.2/SPRY domain-containing protein</fullName>
    </recommendedName>
</protein>
<dbReference type="CDD" id="cd16040">
    <property type="entry name" value="SPRY_PRY_SNTX"/>
    <property type="match status" value="1"/>
</dbReference>
<evidence type="ECO:0000256" key="4">
    <source>
        <dbReference type="SAM" id="Coils"/>
    </source>
</evidence>
<dbReference type="SUPFAM" id="SSF49899">
    <property type="entry name" value="Concanavalin A-like lectins/glucanases"/>
    <property type="match status" value="1"/>
</dbReference>
<evidence type="ECO:0000259" key="5">
    <source>
        <dbReference type="PROSITE" id="PS50188"/>
    </source>
</evidence>
<dbReference type="PROSITE" id="PS50188">
    <property type="entry name" value="B302_SPRY"/>
    <property type="match status" value="1"/>
</dbReference>
<evidence type="ECO:0000256" key="1">
    <source>
        <dbReference type="ARBA" id="ARBA00022723"/>
    </source>
</evidence>
<dbReference type="InterPro" id="IPR043136">
    <property type="entry name" value="B30.2/SPRY_sf"/>
</dbReference>
<feature type="domain" description="B30.2/SPRY" evidence="5">
    <location>
        <begin position="132"/>
        <end position="324"/>
    </location>
</feature>
<feature type="coiled-coil region" evidence="4">
    <location>
        <begin position="31"/>
        <end position="68"/>
    </location>
</feature>
<gene>
    <name evidence="6" type="ORF">AMELA_G00058880</name>
</gene>
<dbReference type="PRINTS" id="PR01407">
    <property type="entry name" value="BUTYPHLNCDUF"/>
</dbReference>
<evidence type="ECO:0000313" key="7">
    <source>
        <dbReference type="Proteomes" id="UP000593565"/>
    </source>
</evidence>
<keyword evidence="2" id="KW-0863">Zinc-finger</keyword>
<dbReference type="EMBL" id="JAAGNN010000005">
    <property type="protein sequence ID" value="KAF4088791.1"/>
    <property type="molecule type" value="Genomic_DNA"/>
</dbReference>
<comment type="caution">
    <text evidence="6">The sequence shown here is derived from an EMBL/GenBank/DDBJ whole genome shotgun (WGS) entry which is preliminary data.</text>
</comment>
<dbReference type="InterPro" id="IPR051051">
    <property type="entry name" value="E3_ubiq-ligase_TRIM/RNF"/>
</dbReference>
<dbReference type="Pfam" id="PF00622">
    <property type="entry name" value="SPRY"/>
    <property type="match status" value="1"/>
</dbReference>
<dbReference type="InterPro" id="IPR001870">
    <property type="entry name" value="B30.2/SPRY"/>
</dbReference>
<feature type="non-terminal residue" evidence="6">
    <location>
        <position position="1"/>
    </location>
</feature>
<dbReference type="InterPro" id="IPR003877">
    <property type="entry name" value="SPRY_dom"/>
</dbReference>
<dbReference type="Pfam" id="PF13765">
    <property type="entry name" value="PRY"/>
    <property type="match status" value="1"/>
</dbReference>
<dbReference type="InterPro" id="IPR003879">
    <property type="entry name" value="Butyrophylin_SPRY"/>
</dbReference>
<dbReference type="InterPro" id="IPR013320">
    <property type="entry name" value="ConA-like_dom_sf"/>
</dbReference>
<dbReference type="Pfam" id="PF25600">
    <property type="entry name" value="TRIM_CC"/>
    <property type="match status" value="1"/>
</dbReference>
<keyword evidence="7" id="KW-1185">Reference proteome</keyword>
<dbReference type="InterPro" id="IPR058030">
    <property type="entry name" value="TRIM8/14/16/25/29/45/65_CC"/>
</dbReference>
<organism evidence="6 7">
    <name type="scientific">Ameiurus melas</name>
    <name type="common">Black bullhead</name>
    <name type="synonym">Silurus melas</name>
    <dbReference type="NCBI Taxonomy" id="219545"/>
    <lineage>
        <taxon>Eukaryota</taxon>
        <taxon>Metazoa</taxon>
        <taxon>Chordata</taxon>
        <taxon>Craniata</taxon>
        <taxon>Vertebrata</taxon>
        <taxon>Euteleostomi</taxon>
        <taxon>Actinopterygii</taxon>
        <taxon>Neopterygii</taxon>
        <taxon>Teleostei</taxon>
        <taxon>Ostariophysi</taxon>
        <taxon>Siluriformes</taxon>
        <taxon>Ictaluridae</taxon>
        <taxon>Ameiurus</taxon>
    </lineage>
</organism>
<evidence type="ECO:0000256" key="2">
    <source>
        <dbReference type="ARBA" id="ARBA00022771"/>
    </source>
</evidence>
<sequence>AQTAVHETEKLFTDLFKSIERRCSELTALIRAQEKAAVSEAEEVMKQLEQEIAELKRRDSEMEELSHTEDPIYFLQSFQSVSTTPEAAVVPTISPHLTFEDVVKSVSNLREKVEEFSKEEFGKILVGVSYVCMFPVPEPQNREDFLKYSCQLRLNPNTANNHLCLSEENTLVTCSSRQQSYPDHAERFDSYLQVLCTESVCGRCYWEVEWSGNDGVSIAVSYKDICRKGNSNECVFGLNDQSWRLFCSPFMLLFSHNDKKTKIPVIPSSSRIGVYVDNRAGILSFYSVSDTMKLLHRVHTTFTQPLYPGFMIWLGSKLKLFNLK</sequence>
<accession>A0A7J6B3Y3</accession>
<dbReference type="GO" id="GO:0005737">
    <property type="term" value="C:cytoplasm"/>
    <property type="evidence" value="ECO:0007669"/>
    <property type="project" value="UniProtKB-ARBA"/>
</dbReference>
<evidence type="ECO:0000256" key="3">
    <source>
        <dbReference type="ARBA" id="ARBA00022833"/>
    </source>
</evidence>
<dbReference type="AlphaFoldDB" id="A0A7J6B3Y3"/>
<dbReference type="PANTHER" id="PTHR25465">
    <property type="entry name" value="B-BOX DOMAIN CONTAINING"/>
    <property type="match status" value="1"/>
</dbReference>
<dbReference type="SMART" id="SM00589">
    <property type="entry name" value="PRY"/>
    <property type="match status" value="1"/>
</dbReference>
<name>A0A7J6B3Y3_AMEME</name>
<keyword evidence="1" id="KW-0479">Metal-binding</keyword>
<dbReference type="InterPro" id="IPR006574">
    <property type="entry name" value="PRY"/>
</dbReference>
<keyword evidence="3" id="KW-0862">Zinc</keyword>
<dbReference type="SMART" id="SM00449">
    <property type="entry name" value="SPRY"/>
    <property type="match status" value="1"/>
</dbReference>
<dbReference type="GO" id="GO:0008270">
    <property type="term" value="F:zinc ion binding"/>
    <property type="evidence" value="ECO:0007669"/>
    <property type="project" value="UniProtKB-KW"/>
</dbReference>